<accession>A0A0V1DCD2</accession>
<dbReference type="Proteomes" id="UP000054653">
    <property type="component" value="Unassembled WGS sequence"/>
</dbReference>
<protein>
    <submittedName>
        <fullName evidence="1">Uncharacterized protein</fullName>
    </submittedName>
</protein>
<comment type="caution">
    <text evidence="1">The sequence shown here is derived from an EMBL/GenBank/DDBJ whole genome shotgun (WGS) entry which is preliminary data.</text>
</comment>
<sequence length="59" mass="6795">MQPSDILATLLMLNNRKLKLHQLLFTIIFGRQRLNAIAAITQTAKAFPIDECPFIFEHK</sequence>
<proteinExistence type="predicted"/>
<dbReference type="EMBL" id="JYDI01000015">
    <property type="protein sequence ID" value="KRY59093.1"/>
    <property type="molecule type" value="Genomic_DNA"/>
</dbReference>
<reference evidence="1 2" key="1">
    <citation type="submission" date="2015-01" db="EMBL/GenBank/DDBJ databases">
        <title>Evolution of Trichinella species and genotypes.</title>
        <authorList>
            <person name="Korhonen P.K."/>
            <person name="Edoardo P."/>
            <person name="Giuseppe L.R."/>
            <person name="Gasser R.B."/>
        </authorList>
    </citation>
    <scope>NUCLEOTIDE SEQUENCE [LARGE SCALE GENOMIC DNA]</scope>
    <source>
        <strain evidence="1">ISS120</strain>
    </source>
</reference>
<keyword evidence="2" id="KW-1185">Reference proteome</keyword>
<organism evidence="1 2">
    <name type="scientific">Trichinella britovi</name>
    <name type="common">Parasitic roundworm</name>
    <dbReference type="NCBI Taxonomy" id="45882"/>
    <lineage>
        <taxon>Eukaryota</taxon>
        <taxon>Metazoa</taxon>
        <taxon>Ecdysozoa</taxon>
        <taxon>Nematoda</taxon>
        <taxon>Enoplea</taxon>
        <taxon>Dorylaimia</taxon>
        <taxon>Trichinellida</taxon>
        <taxon>Trichinellidae</taxon>
        <taxon>Trichinella</taxon>
    </lineage>
</organism>
<name>A0A0V1DCD2_TRIBR</name>
<gene>
    <name evidence="1" type="ORF">T03_13778</name>
</gene>
<evidence type="ECO:0000313" key="2">
    <source>
        <dbReference type="Proteomes" id="UP000054653"/>
    </source>
</evidence>
<evidence type="ECO:0000313" key="1">
    <source>
        <dbReference type="EMBL" id="KRY59093.1"/>
    </source>
</evidence>
<dbReference type="AlphaFoldDB" id="A0A0V1DCD2"/>